<dbReference type="GO" id="GO:0016757">
    <property type="term" value="F:glycosyltransferase activity"/>
    <property type="evidence" value="ECO:0007669"/>
    <property type="project" value="UniProtKB-KW"/>
</dbReference>
<dbReference type="GO" id="GO:0046872">
    <property type="term" value="F:metal ion binding"/>
    <property type="evidence" value="ECO:0007669"/>
    <property type="project" value="UniProtKB-KW"/>
</dbReference>
<accession>A0A3E2NIY5</accession>
<gene>
    <name evidence="4" type="ORF">DS742_00465</name>
</gene>
<dbReference type="SUPFAM" id="SSF53448">
    <property type="entry name" value="Nucleotide-diphospho-sugar transferases"/>
    <property type="match status" value="1"/>
</dbReference>
<evidence type="ECO:0000313" key="5">
    <source>
        <dbReference type="Proteomes" id="UP000260680"/>
    </source>
</evidence>
<dbReference type="PANTHER" id="PTHR13778:SF47">
    <property type="entry name" value="LIPOPOLYSACCHARIDE 1,3-GALACTOSYLTRANSFERASE"/>
    <property type="match status" value="1"/>
</dbReference>
<dbReference type="InterPro" id="IPR029044">
    <property type="entry name" value="Nucleotide-diphossugar_trans"/>
</dbReference>
<dbReference type="InterPro" id="IPR002495">
    <property type="entry name" value="Glyco_trans_8"/>
</dbReference>
<reference evidence="4 5" key="1">
    <citation type="submission" date="2018-07" db="EMBL/GenBank/DDBJ databases">
        <title>New species, Clostridium PI-S10-A1B.</title>
        <authorList>
            <person name="Krishna G."/>
            <person name="Summeta K."/>
            <person name="Shikha S."/>
            <person name="Prabhu P.B."/>
            <person name="Suresh K."/>
        </authorList>
    </citation>
    <scope>NUCLEOTIDE SEQUENCE [LARGE SCALE GENOMIC DNA]</scope>
    <source>
        <strain evidence="4 5">PI-S10-A1B</strain>
    </source>
</reference>
<dbReference type="Pfam" id="PF01501">
    <property type="entry name" value="Glyco_transf_8"/>
    <property type="match status" value="1"/>
</dbReference>
<keyword evidence="3" id="KW-0479">Metal-binding</keyword>
<keyword evidence="1" id="KW-0328">Glycosyltransferase</keyword>
<evidence type="ECO:0000256" key="3">
    <source>
        <dbReference type="ARBA" id="ARBA00022723"/>
    </source>
</evidence>
<dbReference type="Proteomes" id="UP000260680">
    <property type="component" value="Unassembled WGS sequence"/>
</dbReference>
<comment type="caution">
    <text evidence="4">The sequence shown here is derived from an EMBL/GenBank/DDBJ whole genome shotgun (WGS) entry which is preliminary data.</text>
</comment>
<dbReference type="InterPro" id="IPR050748">
    <property type="entry name" value="Glycosyltrans_8_dom-fam"/>
</dbReference>
<dbReference type="PANTHER" id="PTHR13778">
    <property type="entry name" value="GLYCOSYLTRANSFERASE 8 DOMAIN-CONTAINING PROTEIN"/>
    <property type="match status" value="1"/>
</dbReference>
<name>A0A3E2NIY5_9FIRM</name>
<evidence type="ECO:0000256" key="2">
    <source>
        <dbReference type="ARBA" id="ARBA00022679"/>
    </source>
</evidence>
<evidence type="ECO:0000256" key="1">
    <source>
        <dbReference type="ARBA" id="ARBA00022676"/>
    </source>
</evidence>
<proteinExistence type="predicted"/>
<dbReference type="AlphaFoldDB" id="A0A3E2NIY5"/>
<sequence length="286" mass="33301">MIVGENMNLLISICESFLTPAKVMMYSLTRFHEDVDVYLLYSSLSKEEINDLELFLINKCNARLHPVCASGFFTNVPLSDRYKKPELYYRILAPYLLSAELDRVLYLDADIIINGSLNEFYNQSFEDNYAAAVRDRFENIDKVVLLKEKLGLKKEDAYFNSGVMLFNLALFRKEIKLEDIMALIEEKRETLRYFDQDVLNSLLKNHIKLCSQEYNTQTYPFDQCSLSDIKAAAVVIHYTGLPKPWSPDYNGTLDYLYWKNALNAGFTEDYLDYWEKKCGSQEADKE</sequence>
<evidence type="ECO:0000313" key="4">
    <source>
        <dbReference type="EMBL" id="RFZ80966.1"/>
    </source>
</evidence>
<dbReference type="CDD" id="cd04194">
    <property type="entry name" value="GT8_A4GalT_like"/>
    <property type="match status" value="1"/>
</dbReference>
<dbReference type="Gene3D" id="3.90.550.10">
    <property type="entry name" value="Spore Coat Polysaccharide Biosynthesis Protein SpsA, Chain A"/>
    <property type="match status" value="1"/>
</dbReference>
<dbReference type="EMBL" id="QOHO01000002">
    <property type="protein sequence ID" value="RFZ80966.1"/>
    <property type="molecule type" value="Genomic_DNA"/>
</dbReference>
<organism evidence="4 5">
    <name type="scientific">Lacrimispora amygdalina</name>
    <dbReference type="NCBI Taxonomy" id="253257"/>
    <lineage>
        <taxon>Bacteria</taxon>
        <taxon>Bacillati</taxon>
        <taxon>Bacillota</taxon>
        <taxon>Clostridia</taxon>
        <taxon>Lachnospirales</taxon>
        <taxon>Lachnospiraceae</taxon>
        <taxon>Lacrimispora</taxon>
    </lineage>
</organism>
<keyword evidence="2" id="KW-0808">Transferase</keyword>
<dbReference type="OrthoDB" id="9798746at2"/>
<protein>
    <submittedName>
        <fullName evidence="4">Glycosyltransferase family 8 protein</fullName>
    </submittedName>
</protein>